<proteinExistence type="predicted"/>
<reference evidence="8" key="1">
    <citation type="submission" date="2016-10" db="EMBL/GenBank/DDBJ databases">
        <authorList>
            <person name="Benchimol M."/>
            <person name="Almeida L.G."/>
            <person name="Vasconcelos A.T."/>
            <person name="Perreira-Neves A."/>
            <person name="Rosa I.A."/>
            <person name="Tasca T."/>
            <person name="Bogo M.R."/>
            <person name="de Souza W."/>
        </authorList>
    </citation>
    <scope>NUCLEOTIDE SEQUENCE [LARGE SCALE GENOMIC DNA]</scope>
    <source>
        <strain evidence="8">K</strain>
    </source>
</reference>
<evidence type="ECO:0000256" key="5">
    <source>
        <dbReference type="ARBA" id="ARBA00023136"/>
    </source>
</evidence>
<sequence length="311" mass="35541">MDGTNVNPFIPIPSKRRNIIITIFQTILAIMKFPLFFMSFTLSFIYNMVASMIPIALLKRLVMQLTSKILFKILLFLSGLLSINPQPTPLIDTYSVPQEETKPKSGDIIISNCASYLNLFWLQQQFSPIFVIPCLESDSEVYVFSVYGLLMRILTVQPLRRHQKVPLSIVIQQSKQIKCPIVIFPEAAVTNGEYLINFRDFGKDVDVNDLNFHIYGFLHFGSSFSPNFTFGNSISHLFRMIGRPFSGMKIKMALPQDIPRTESNSIDSAWIAKCRSIMATIMGVKMVDVDGAEFEKYANRRMSKRKKEHKD</sequence>
<dbReference type="EMBL" id="MLAK01000700">
    <property type="protein sequence ID" value="OHT07348.1"/>
    <property type="molecule type" value="Genomic_DNA"/>
</dbReference>
<comment type="caution">
    <text evidence="8">The sequence shown here is derived from an EMBL/GenBank/DDBJ whole genome shotgun (WGS) entry which is preliminary data.</text>
</comment>
<name>A0A1J4KCD4_9EUKA</name>
<dbReference type="PANTHER" id="PTHR23063">
    <property type="entry name" value="PHOSPHOLIPID ACYLTRANSFERASE"/>
    <property type="match status" value="1"/>
</dbReference>
<accession>A0A1J4KCD4</accession>
<evidence type="ECO:0000256" key="6">
    <source>
        <dbReference type="ARBA" id="ARBA00023315"/>
    </source>
</evidence>
<evidence type="ECO:0000313" key="8">
    <source>
        <dbReference type="EMBL" id="OHT07348.1"/>
    </source>
</evidence>
<evidence type="ECO:0000256" key="3">
    <source>
        <dbReference type="ARBA" id="ARBA00022989"/>
    </source>
</evidence>
<keyword evidence="1" id="KW-0808">Transferase</keyword>
<dbReference type="GO" id="GO:0016746">
    <property type="term" value="F:acyltransferase activity"/>
    <property type="evidence" value="ECO:0007669"/>
    <property type="project" value="UniProtKB-KW"/>
</dbReference>
<keyword evidence="6" id="KW-0012">Acyltransferase</keyword>
<dbReference type="GeneID" id="94838506"/>
<dbReference type="Proteomes" id="UP000179807">
    <property type="component" value="Unassembled WGS sequence"/>
</dbReference>
<dbReference type="VEuPathDB" id="TrichDB:TRFO_24536"/>
<dbReference type="OrthoDB" id="272512at2759"/>
<evidence type="ECO:0000256" key="4">
    <source>
        <dbReference type="ARBA" id="ARBA00023098"/>
    </source>
</evidence>
<keyword evidence="9" id="KW-1185">Reference proteome</keyword>
<dbReference type="PANTHER" id="PTHR23063:SF52">
    <property type="entry name" value="LYSOPHOSPHATIDYLCHOLINE ACYLTRANSFERASE"/>
    <property type="match status" value="1"/>
</dbReference>
<organism evidence="8 9">
    <name type="scientific">Tritrichomonas foetus</name>
    <dbReference type="NCBI Taxonomy" id="1144522"/>
    <lineage>
        <taxon>Eukaryota</taxon>
        <taxon>Metamonada</taxon>
        <taxon>Parabasalia</taxon>
        <taxon>Tritrichomonadida</taxon>
        <taxon>Tritrichomonadidae</taxon>
        <taxon>Tritrichomonas</taxon>
    </lineage>
</organism>
<protein>
    <recommendedName>
        <fullName evidence="10">Phospholipid/glycerol acyltransferase domain-containing protein</fullName>
    </recommendedName>
</protein>
<evidence type="ECO:0000256" key="7">
    <source>
        <dbReference type="SAM" id="Phobius"/>
    </source>
</evidence>
<evidence type="ECO:0008006" key="10">
    <source>
        <dbReference type="Google" id="ProtNLM"/>
    </source>
</evidence>
<feature type="transmembrane region" description="Helical" evidence="7">
    <location>
        <begin position="19"/>
        <end position="38"/>
    </location>
</feature>
<evidence type="ECO:0000256" key="1">
    <source>
        <dbReference type="ARBA" id="ARBA00022679"/>
    </source>
</evidence>
<dbReference type="GO" id="GO:0006629">
    <property type="term" value="P:lipid metabolic process"/>
    <property type="evidence" value="ECO:0007669"/>
    <property type="project" value="UniProtKB-KW"/>
</dbReference>
<keyword evidence="3 7" id="KW-1133">Transmembrane helix</keyword>
<dbReference type="AlphaFoldDB" id="A0A1J4KCD4"/>
<gene>
    <name evidence="8" type="ORF">TRFO_24536</name>
</gene>
<evidence type="ECO:0000256" key="2">
    <source>
        <dbReference type="ARBA" id="ARBA00022692"/>
    </source>
</evidence>
<dbReference type="RefSeq" id="XP_068360484.1">
    <property type="nucleotide sequence ID" value="XM_068503802.1"/>
</dbReference>
<keyword evidence="4" id="KW-0443">Lipid metabolism</keyword>
<evidence type="ECO:0000313" key="9">
    <source>
        <dbReference type="Proteomes" id="UP000179807"/>
    </source>
</evidence>
<keyword evidence="2 7" id="KW-0812">Transmembrane</keyword>
<keyword evidence="5 7" id="KW-0472">Membrane</keyword>